<protein>
    <submittedName>
        <fullName evidence="1">Uncharacterized protein</fullName>
    </submittedName>
</protein>
<organism evidence="1 2">
    <name type="scientific">Mytilus coruscus</name>
    <name type="common">Sea mussel</name>
    <dbReference type="NCBI Taxonomy" id="42192"/>
    <lineage>
        <taxon>Eukaryota</taxon>
        <taxon>Metazoa</taxon>
        <taxon>Spiralia</taxon>
        <taxon>Lophotrochozoa</taxon>
        <taxon>Mollusca</taxon>
        <taxon>Bivalvia</taxon>
        <taxon>Autobranchia</taxon>
        <taxon>Pteriomorphia</taxon>
        <taxon>Mytilida</taxon>
        <taxon>Mytiloidea</taxon>
        <taxon>Mytilidae</taxon>
        <taxon>Mytilinae</taxon>
        <taxon>Mytilus</taxon>
    </lineage>
</organism>
<keyword evidence="2" id="KW-1185">Reference proteome</keyword>
<proteinExistence type="predicted"/>
<sequence>MQKIVAPKQDIIRFHEIIANDFESSTATSIANEDETTMNALYNWLEKGYCGIFLVQSIGLLQWTKSENNKHDIIEDNHKKGCYCEEILLHLLDNELVDEIQEAEFHKHILHPYRFSTLNGKISVSNLETQDVSPWCFCMIKLRDDKRMSMKQKHFLLETDIRELSGSGNGPKKKEFCKKMKKKYILFDNEVREDKFVANGDVEKSTGNYNFYWKYGDLEQRFYNILENCHETSVINAVTKIFPMNLLEKDQNYHSINNYLLFKNK</sequence>
<dbReference type="EMBL" id="CACVKT020000784">
    <property type="protein sequence ID" value="CAC5363034.1"/>
    <property type="molecule type" value="Genomic_DNA"/>
</dbReference>
<dbReference type="Proteomes" id="UP000507470">
    <property type="component" value="Unassembled WGS sequence"/>
</dbReference>
<evidence type="ECO:0000313" key="2">
    <source>
        <dbReference type="Proteomes" id="UP000507470"/>
    </source>
</evidence>
<evidence type="ECO:0000313" key="1">
    <source>
        <dbReference type="EMBL" id="CAC5363034.1"/>
    </source>
</evidence>
<accession>A0A6J8A8X8</accession>
<dbReference type="AlphaFoldDB" id="A0A6J8A8X8"/>
<gene>
    <name evidence="1" type="ORF">MCOR_4600</name>
</gene>
<name>A0A6J8A8X8_MYTCO</name>
<reference evidence="1 2" key="1">
    <citation type="submission" date="2020-06" db="EMBL/GenBank/DDBJ databases">
        <authorList>
            <person name="Li R."/>
            <person name="Bekaert M."/>
        </authorList>
    </citation>
    <scope>NUCLEOTIDE SEQUENCE [LARGE SCALE GENOMIC DNA]</scope>
    <source>
        <strain evidence="2">wild</strain>
    </source>
</reference>